<keyword evidence="12 13" id="KW-0472">Membrane</keyword>
<evidence type="ECO:0000256" key="13">
    <source>
        <dbReference type="SAM" id="Phobius"/>
    </source>
</evidence>
<comment type="pathway">
    <text evidence="1">Cofactor biosynthesis; ubiquinone biosynthesis [regulation].</text>
</comment>
<evidence type="ECO:0000256" key="2">
    <source>
        <dbReference type="ARBA" id="ARBA00009670"/>
    </source>
</evidence>
<dbReference type="InterPro" id="IPR004147">
    <property type="entry name" value="ABC1_dom"/>
</dbReference>
<dbReference type="SUPFAM" id="SSF56112">
    <property type="entry name" value="Protein kinase-like (PK-like)"/>
    <property type="match status" value="1"/>
</dbReference>
<feature type="transmembrane region" description="Helical" evidence="13">
    <location>
        <begin position="25"/>
        <end position="44"/>
    </location>
</feature>
<dbReference type="GO" id="GO:0006744">
    <property type="term" value="P:ubiquinone biosynthetic process"/>
    <property type="evidence" value="ECO:0007669"/>
    <property type="project" value="UniProtKB-KW"/>
</dbReference>
<evidence type="ECO:0000256" key="10">
    <source>
        <dbReference type="ARBA" id="ARBA00022840"/>
    </source>
</evidence>
<evidence type="ECO:0000256" key="9">
    <source>
        <dbReference type="ARBA" id="ARBA00022777"/>
    </source>
</evidence>
<keyword evidence="4" id="KW-0997">Cell inner membrane</keyword>
<dbReference type="AlphaFoldDB" id="A0A917JVW8"/>
<accession>A0A917JVW8</accession>
<dbReference type="Proteomes" id="UP000630149">
    <property type="component" value="Unassembled WGS sequence"/>
</dbReference>
<evidence type="ECO:0000313" key="16">
    <source>
        <dbReference type="Proteomes" id="UP000630149"/>
    </source>
</evidence>
<dbReference type="GO" id="GO:0016301">
    <property type="term" value="F:kinase activity"/>
    <property type="evidence" value="ECO:0007669"/>
    <property type="project" value="UniProtKB-KW"/>
</dbReference>
<dbReference type="Pfam" id="PF03109">
    <property type="entry name" value="ABC1"/>
    <property type="match status" value="1"/>
</dbReference>
<reference evidence="15" key="1">
    <citation type="journal article" date="2014" name="Int. J. Syst. Evol. Microbiol.">
        <title>Complete genome sequence of Corynebacterium casei LMG S-19264T (=DSM 44701T), isolated from a smear-ripened cheese.</title>
        <authorList>
            <consortium name="US DOE Joint Genome Institute (JGI-PGF)"/>
            <person name="Walter F."/>
            <person name="Albersmeier A."/>
            <person name="Kalinowski J."/>
            <person name="Ruckert C."/>
        </authorList>
    </citation>
    <scope>NUCLEOTIDE SEQUENCE</scope>
    <source>
        <strain evidence="15">JCM 13919</strain>
    </source>
</reference>
<dbReference type="GO" id="GO:0005524">
    <property type="term" value="F:ATP binding"/>
    <property type="evidence" value="ECO:0007669"/>
    <property type="project" value="UniProtKB-KW"/>
</dbReference>
<keyword evidence="3" id="KW-1003">Cell membrane</keyword>
<gene>
    <name evidence="15" type="primary">ubiB</name>
    <name evidence="15" type="ORF">GCM10007966_11960</name>
</gene>
<proteinExistence type="inferred from homology"/>
<name>A0A917JVW8_9GAMM</name>
<dbReference type="Gene3D" id="1.10.510.10">
    <property type="entry name" value="Transferase(Phosphotransferase) domain 1"/>
    <property type="match status" value="1"/>
</dbReference>
<organism evidence="15 16">
    <name type="scientific">Legionella impletisoli</name>
    <dbReference type="NCBI Taxonomy" id="343510"/>
    <lineage>
        <taxon>Bacteria</taxon>
        <taxon>Pseudomonadati</taxon>
        <taxon>Pseudomonadota</taxon>
        <taxon>Gammaproteobacteria</taxon>
        <taxon>Legionellales</taxon>
        <taxon>Legionellaceae</taxon>
        <taxon>Legionella</taxon>
    </lineage>
</organism>
<protein>
    <recommendedName>
        <fullName evidence="14">ABC1 atypical kinase-like domain-containing protein</fullName>
    </recommendedName>
</protein>
<evidence type="ECO:0000256" key="5">
    <source>
        <dbReference type="ARBA" id="ARBA00022679"/>
    </source>
</evidence>
<evidence type="ECO:0000256" key="3">
    <source>
        <dbReference type="ARBA" id="ARBA00022475"/>
    </source>
</evidence>
<dbReference type="InterPro" id="IPR045308">
    <property type="entry name" value="UbiB_bact"/>
</dbReference>
<keyword evidence="16" id="KW-1185">Reference proteome</keyword>
<dbReference type="InterPro" id="IPR011009">
    <property type="entry name" value="Kinase-like_dom_sf"/>
</dbReference>
<dbReference type="EMBL" id="BMOB01000004">
    <property type="protein sequence ID" value="GGI84982.1"/>
    <property type="molecule type" value="Genomic_DNA"/>
</dbReference>
<dbReference type="InterPro" id="IPR010232">
    <property type="entry name" value="UbiB"/>
</dbReference>
<feature type="domain" description="ABC1 atypical kinase-like" evidence="14">
    <location>
        <begin position="93"/>
        <end position="343"/>
    </location>
</feature>
<dbReference type="PANTHER" id="PTHR10566">
    <property type="entry name" value="CHAPERONE-ACTIVITY OF BC1 COMPLEX CABC1 -RELATED"/>
    <property type="match status" value="1"/>
</dbReference>
<dbReference type="NCBIfam" id="NF003404">
    <property type="entry name" value="PRK04750.1"/>
    <property type="match status" value="1"/>
</dbReference>
<dbReference type="RefSeq" id="WP_131776608.1">
    <property type="nucleotide sequence ID" value="NZ_BMOB01000004.1"/>
</dbReference>
<dbReference type="CDD" id="cd13972">
    <property type="entry name" value="UbiB"/>
    <property type="match status" value="1"/>
</dbReference>
<sequence>MKQIKQALRVIKINYILAKNGLDQVVVSIPLFAPLSFIVYLNPWNWFRKKKLTRGEALRKTLEELGPIFVKFGQALSTRPDILPVDIALELAKLQDKVPPFPSDSALAIIEATFGLPASELFKTFDEHVLASASIAQVHAATLKSGEDVVVKILRPGIKPIIEQDLGILHFIAKLADRYWEESNRYKPKEIVNEFERNLLNELNLQREAANAAQLRRNFQNSHLLYIPEVYWDYVRENVLVMERIYGIPVTDIATLKKYNVNLKKLAERGVEIFFTQVFRDCFFHADMHPGNIFISFHNPQDPKYICIDFGIVGTLDEQDKNYLAQNLLAFFNRDYHRVAELHVESGWVARDTRVHEFESDIRMVCEPIFEKPLKDISFALVVLQLFQVARRFHMEVQPQLVLLQKTLLAIEGLGRQLYPGLDLWATAKPFLEDWVQKQLGPKALLGHIKNNWPFFVEQLPYMPRLLNDVLLLNKKLNRKLLEQENEQDVKYSHSAAWYKGLGMGVFIAMLLFGITYYLDWLPDEQIVPVALGAALGGGVVAFMNRKRYSKKTRRLLEY</sequence>
<evidence type="ECO:0000256" key="6">
    <source>
        <dbReference type="ARBA" id="ARBA00022688"/>
    </source>
</evidence>
<evidence type="ECO:0000313" key="15">
    <source>
        <dbReference type="EMBL" id="GGI84982.1"/>
    </source>
</evidence>
<dbReference type="PANTHER" id="PTHR10566:SF113">
    <property type="entry name" value="PROTEIN ACTIVITY OF BC1 COMPLEX KINASE 7, CHLOROPLASTIC"/>
    <property type="match status" value="1"/>
</dbReference>
<comment type="similarity">
    <text evidence="2">Belongs to the protein kinase superfamily. ADCK protein kinase family.</text>
</comment>
<keyword evidence="10" id="KW-0067">ATP-binding</keyword>
<evidence type="ECO:0000256" key="1">
    <source>
        <dbReference type="ARBA" id="ARBA00005020"/>
    </source>
</evidence>
<evidence type="ECO:0000256" key="8">
    <source>
        <dbReference type="ARBA" id="ARBA00022741"/>
    </source>
</evidence>
<dbReference type="NCBIfam" id="TIGR01982">
    <property type="entry name" value="UbiB"/>
    <property type="match status" value="1"/>
</dbReference>
<keyword evidence="7 13" id="KW-0812">Transmembrane</keyword>
<reference evidence="15" key="2">
    <citation type="submission" date="2020-09" db="EMBL/GenBank/DDBJ databases">
        <authorList>
            <person name="Sun Q."/>
            <person name="Ohkuma M."/>
        </authorList>
    </citation>
    <scope>NUCLEOTIDE SEQUENCE</scope>
    <source>
        <strain evidence="15">JCM 13919</strain>
    </source>
</reference>
<feature type="transmembrane region" description="Helical" evidence="13">
    <location>
        <begin position="501"/>
        <end position="521"/>
    </location>
</feature>
<evidence type="ECO:0000259" key="14">
    <source>
        <dbReference type="Pfam" id="PF03109"/>
    </source>
</evidence>
<keyword evidence="8" id="KW-0547">Nucleotide-binding</keyword>
<dbReference type="InterPro" id="IPR050154">
    <property type="entry name" value="UbiB_kinase"/>
</dbReference>
<evidence type="ECO:0000256" key="11">
    <source>
        <dbReference type="ARBA" id="ARBA00022989"/>
    </source>
</evidence>
<evidence type="ECO:0000256" key="7">
    <source>
        <dbReference type="ARBA" id="ARBA00022692"/>
    </source>
</evidence>
<feature type="transmembrane region" description="Helical" evidence="13">
    <location>
        <begin position="527"/>
        <end position="545"/>
    </location>
</feature>
<evidence type="ECO:0000256" key="4">
    <source>
        <dbReference type="ARBA" id="ARBA00022519"/>
    </source>
</evidence>
<keyword evidence="5" id="KW-0808">Transferase</keyword>
<keyword evidence="6" id="KW-0831">Ubiquinone biosynthesis</keyword>
<keyword evidence="11 13" id="KW-1133">Transmembrane helix</keyword>
<comment type="caution">
    <text evidence="15">The sequence shown here is derived from an EMBL/GenBank/DDBJ whole genome shotgun (WGS) entry which is preliminary data.</text>
</comment>
<dbReference type="OrthoDB" id="9795390at2"/>
<evidence type="ECO:0000256" key="12">
    <source>
        <dbReference type="ARBA" id="ARBA00023136"/>
    </source>
</evidence>
<keyword evidence="9" id="KW-0418">Kinase</keyword>